<accession>A0A918RF54</accession>
<gene>
    <name evidence="2" type="ORF">GCM10008090_00710</name>
</gene>
<dbReference type="AlphaFoldDB" id="A0A918RF54"/>
<dbReference type="InterPro" id="IPR004045">
    <property type="entry name" value="Glutathione_S-Trfase_N"/>
</dbReference>
<evidence type="ECO:0000259" key="1">
    <source>
        <dbReference type="PROSITE" id="PS50404"/>
    </source>
</evidence>
<evidence type="ECO:0000313" key="3">
    <source>
        <dbReference type="Proteomes" id="UP000614811"/>
    </source>
</evidence>
<protein>
    <submittedName>
        <fullName evidence="2">Glutathione S-transferase</fullName>
    </submittedName>
</protein>
<sequence>MILHHYGVSPYSEKIRCLFGYTDMAWQSVVVPPQPPRPVLDPLVGGYRRIPVAQIGADLFCDSNLIAEEIADLASNPQLALVNCAAEIQSFVQHTEQAVFMAVVQSVIPKSALGMLLRRYWPWQIVRLMRDRARVAKTSKAPRLSKTERVAALNAFRDELDARAADNQFLFGDKPTIADFAAYHVVWFADLTRPEKYLQGKSSALAWQARMRAFGHGEKAKIKPAQVCQAARESEPRRIPTTQREHDDIGASVVIRPNDYARDGVTGQLVGVDANRWIIARHTDRFGTLHVHFPARGYELSITGK</sequence>
<dbReference type="Proteomes" id="UP000614811">
    <property type="component" value="Unassembled WGS sequence"/>
</dbReference>
<organism evidence="2 3">
    <name type="scientific">Arenicella chitinivorans</name>
    <dbReference type="NCBI Taxonomy" id="1329800"/>
    <lineage>
        <taxon>Bacteria</taxon>
        <taxon>Pseudomonadati</taxon>
        <taxon>Pseudomonadota</taxon>
        <taxon>Gammaproteobacteria</taxon>
        <taxon>Arenicellales</taxon>
        <taxon>Arenicellaceae</taxon>
        <taxon>Arenicella</taxon>
    </lineage>
</organism>
<dbReference type="PROSITE" id="PS50404">
    <property type="entry name" value="GST_NTER"/>
    <property type="match status" value="1"/>
</dbReference>
<name>A0A918RF54_9GAMM</name>
<feature type="domain" description="GST N-terminal" evidence="1">
    <location>
        <begin position="1"/>
        <end position="78"/>
    </location>
</feature>
<dbReference type="Pfam" id="PF13417">
    <property type="entry name" value="GST_N_3"/>
    <property type="match status" value="1"/>
</dbReference>
<evidence type="ECO:0000313" key="2">
    <source>
        <dbReference type="EMBL" id="GGZ96339.1"/>
    </source>
</evidence>
<dbReference type="InterPro" id="IPR036282">
    <property type="entry name" value="Glutathione-S-Trfase_C_sf"/>
</dbReference>
<dbReference type="EMBL" id="BMXA01000001">
    <property type="protein sequence ID" value="GGZ96339.1"/>
    <property type="molecule type" value="Genomic_DNA"/>
</dbReference>
<dbReference type="CDD" id="cd00299">
    <property type="entry name" value="GST_C_family"/>
    <property type="match status" value="1"/>
</dbReference>
<reference evidence="2" key="2">
    <citation type="submission" date="2020-09" db="EMBL/GenBank/DDBJ databases">
        <authorList>
            <person name="Sun Q."/>
            <person name="Kim S."/>
        </authorList>
    </citation>
    <scope>NUCLEOTIDE SEQUENCE</scope>
    <source>
        <strain evidence="2">KCTC 12711</strain>
    </source>
</reference>
<dbReference type="RefSeq" id="WP_189398023.1">
    <property type="nucleotide sequence ID" value="NZ_BMXA01000001.1"/>
</dbReference>
<dbReference type="InterPro" id="IPR036249">
    <property type="entry name" value="Thioredoxin-like_sf"/>
</dbReference>
<proteinExistence type="predicted"/>
<dbReference type="CDD" id="cd00570">
    <property type="entry name" value="GST_N_family"/>
    <property type="match status" value="1"/>
</dbReference>
<dbReference type="Gene3D" id="3.40.30.110">
    <property type="match status" value="2"/>
</dbReference>
<keyword evidence="3" id="KW-1185">Reference proteome</keyword>
<comment type="caution">
    <text evidence="2">The sequence shown here is derived from an EMBL/GenBank/DDBJ whole genome shotgun (WGS) entry which is preliminary data.</text>
</comment>
<dbReference type="SUPFAM" id="SSF47616">
    <property type="entry name" value="GST C-terminal domain-like"/>
    <property type="match status" value="1"/>
</dbReference>
<reference evidence="2" key="1">
    <citation type="journal article" date="2014" name="Int. J. Syst. Evol. Microbiol.">
        <title>Complete genome sequence of Corynebacterium casei LMG S-19264T (=DSM 44701T), isolated from a smear-ripened cheese.</title>
        <authorList>
            <consortium name="US DOE Joint Genome Institute (JGI-PGF)"/>
            <person name="Walter F."/>
            <person name="Albersmeier A."/>
            <person name="Kalinowski J."/>
            <person name="Ruckert C."/>
        </authorList>
    </citation>
    <scope>NUCLEOTIDE SEQUENCE</scope>
    <source>
        <strain evidence="2">KCTC 12711</strain>
    </source>
</reference>
<dbReference type="Pfam" id="PF13410">
    <property type="entry name" value="GST_C_2"/>
    <property type="match status" value="1"/>
</dbReference>
<dbReference type="SUPFAM" id="SSF52833">
    <property type="entry name" value="Thioredoxin-like"/>
    <property type="match status" value="1"/>
</dbReference>